<gene>
    <name evidence="1" type="ORF">I8747_11720</name>
</gene>
<name>A0AAJ0ZJ57_9PSED</name>
<accession>A0AAJ0ZJ57</accession>
<evidence type="ECO:0000313" key="2">
    <source>
        <dbReference type="Proteomes" id="UP000787568"/>
    </source>
</evidence>
<reference evidence="1" key="1">
    <citation type="submission" date="2020-12" db="EMBL/GenBank/DDBJ databases">
        <title>Generalized mutagenesis with transposon Tn5. A laboratory procedure for the identification of genes responsible for a bacterial phenotype and its regulation, illustrated with phenazine production in Pseudomonas chlororaphis.</title>
        <authorList>
            <person name="Muzio F."/>
            <person name="Sobrero P."/>
            <person name="Agaras B."/>
            <person name="Valverde C."/>
        </authorList>
    </citation>
    <scope>NUCLEOTIDE SEQUENCE</scope>
    <source>
        <strain evidence="1">SMMP3</strain>
    </source>
</reference>
<sequence length="132" mass="15319">MTQTQLFAEGDRVDHKVFGLGTVAEARSEGFTSNDTTAGRGYPVTVKWDDPDRRDSSVMHWALTKVSSPDVRPYKFWDKQYQPLREHWLSARRKVEQLSVSFEPDWKELDEAIDAEEAAWVKMREFINAPRS</sequence>
<proteinExistence type="predicted"/>
<dbReference type="AlphaFoldDB" id="A0AAJ0ZJ57"/>
<dbReference type="RefSeq" id="WP_216310698.1">
    <property type="nucleotide sequence ID" value="NZ_JAEEFW010000004.1"/>
</dbReference>
<dbReference type="Proteomes" id="UP000787568">
    <property type="component" value="Unassembled WGS sequence"/>
</dbReference>
<organism evidence="1 2">
    <name type="scientific">Pseudomonas chlororaphis subsp. aurantiaca</name>
    <dbReference type="NCBI Taxonomy" id="86192"/>
    <lineage>
        <taxon>Bacteria</taxon>
        <taxon>Pseudomonadati</taxon>
        <taxon>Pseudomonadota</taxon>
        <taxon>Gammaproteobacteria</taxon>
        <taxon>Pseudomonadales</taxon>
        <taxon>Pseudomonadaceae</taxon>
        <taxon>Pseudomonas</taxon>
    </lineage>
</organism>
<protein>
    <submittedName>
        <fullName evidence="1">Uncharacterized protein</fullName>
    </submittedName>
</protein>
<evidence type="ECO:0000313" key="1">
    <source>
        <dbReference type="EMBL" id="MBU4633464.1"/>
    </source>
</evidence>
<comment type="caution">
    <text evidence="1">The sequence shown here is derived from an EMBL/GenBank/DDBJ whole genome shotgun (WGS) entry which is preliminary data.</text>
</comment>
<dbReference type="EMBL" id="JAEEFW010000004">
    <property type="protein sequence ID" value="MBU4633464.1"/>
    <property type="molecule type" value="Genomic_DNA"/>
</dbReference>